<dbReference type="PROSITE" id="PS50026">
    <property type="entry name" value="EGF_3"/>
    <property type="match status" value="1"/>
</dbReference>
<name>A0A1B6LDT1_9HEMI</name>
<dbReference type="Gene3D" id="2.10.70.10">
    <property type="entry name" value="Complement Module, domain 1"/>
    <property type="match status" value="2"/>
</dbReference>
<dbReference type="SUPFAM" id="SSF57535">
    <property type="entry name" value="Complement control module/SCR domain"/>
    <property type="match status" value="2"/>
</dbReference>
<feature type="disulfide bond" evidence="3">
    <location>
        <begin position="310"/>
        <end position="337"/>
    </location>
</feature>
<reference evidence="8" key="1">
    <citation type="submission" date="2015-11" db="EMBL/GenBank/DDBJ databases">
        <title>De novo transcriptome assembly of four potential Pierce s Disease insect vectors from Arizona vineyards.</title>
        <authorList>
            <person name="Tassone E.E."/>
        </authorList>
    </citation>
    <scope>NUCLEOTIDE SEQUENCE</scope>
</reference>
<dbReference type="CDD" id="cd00054">
    <property type="entry name" value="EGF_CA"/>
    <property type="match status" value="1"/>
</dbReference>
<organism evidence="8">
    <name type="scientific">Graphocephala atropunctata</name>
    <dbReference type="NCBI Taxonomy" id="36148"/>
    <lineage>
        <taxon>Eukaryota</taxon>
        <taxon>Metazoa</taxon>
        <taxon>Ecdysozoa</taxon>
        <taxon>Arthropoda</taxon>
        <taxon>Hexapoda</taxon>
        <taxon>Insecta</taxon>
        <taxon>Pterygota</taxon>
        <taxon>Neoptera</taxon>
        <taxon>Paraneoptera</taxon>
        <taxon>Hemiptera</taxon>
        <taxon>Auchenorrhyncha</taxon>
        <taxon>Membracoidea</taxon>
        <taxon>Cicadellidae</taxon>
        <taxon>Cicadellinae</taxon>
        <taxon>Cicadellini</taxon>
        <taxon>Graphocephala</taxon>
    </lineage>
</organism>
<dbReference type="InterPro" id="IPR000742">
    <property type="entry name" value="EGF"/>
</dbReference>
<gene>
    <name evidence="8" type="ORF">g.48248</name>
</gene>
<feature type="signal peptide" evidence="5">
    <location>
        <begin position="1"/>
        <end position="23"/>
    </location>
</feature>
<dbReference type="PANTHER" id="PTHR46839:SF2">
    <property type="entry name" value="SUSHI DOMAIN-CONTAINING PROTEIN 6"/>
    <property type="match status" value="1"/>
</dbReference>
<evidence type="ECO:0000256" key="2">
    <source>
        <dbReference type="PROSITE-ProRule" id="PRU00076"/>
    </source>
</evidence>
<keyword evidence="3" id="KW-0768">Sushi</keyword>
<evidence type="ECO:0000256" key="3">
    <source>
        <dbReference type="PROSITE-ProRule" id="PRU00302"/>
    </source>
</evidence>
<accession>A0A1B6LDT1</accession>
<dbReference type="PANTHER" id="PTHR46839">
    <property type="entry name" value="SUSHI DOMAIN-CONTAINING PROTEIN 6"/>
    <property type="match status" value="1"/>
</dbReference>
<proteinExistence type="predicted"/>
<dbReference type="SUPFAM" id="SSF57196">
    <property type="entry name" value="EGF/Laminin"/>
    <property type="match status" value="1"/>
</dbReference>
<feature type="disulfide bond" evidence="2">
    <location>
        <begin position="463"/>
        <end position="472"/>
    </location>
</feature>
<dbReference type="InterPro" id="IPR042866">
    <property type="entry name" value="SUSD6"/>
</dbReference>
<comment type="caution">
    <text evidence="2">Lacks conserved residue(s) required for the propagation of feature annotation.</text>
</comment>
<dbReference type="Pfam" id="PF00084">
    <property type="entry name" value="Sushi"/>
    <property type="match status" value="2"/>
</dbReference>
<feature type="compositionally biased region" description="Basic and acidic residues" evidence="4">
    <location>
        <begin position="181"/>
        <end position="196"/>
    </location>
</feature>
<keyword evidence="1 2" id="KW-1015">Disulfide bond</keyword>
<sequence length="488" mass="54650">MCWRARVCSGVLLLLLVTDGAWSWYEGVHRRGRHRQVFSYPRDWDIDWVKSQAQAQRRRGERRRSWGSDWELGDPVPVYDYQAAAPAALTATAPPPRLYPRMMVLPSAKGDTRGVWHSRQRGSSIIPHKGATVRVHPFKGSDNKFYRGVVTSTVSDGPPRRRRGHRGQRQKNRAHTRQQHHHEWQQRQHQQDEPVRPKVCARCPSDRAVLAKRGAITVLMDTPPIIPCHPWSSVEKVRQEVVVGPQPGSEVPEGSHKIVIQLYHHRRTLNTCVSRYNVIVRKCPDLEVGPGVKTDCPLGKAWGGHCNVTCDPGYDLEGDSDTECTDDLEWSGVMPQCIPTTSCPVPVSPDNGHISCRTPQHQPVRPKGDGMLPDGSVCHYRCDAGYTVPPAQAHLSRVRCVGGSWDSDQDPTCIETNELEEEEPPPEITADDALRFDSEDCPEHFCRNGGKCILILNEPMCSCLAGYSGLNCEEPDTESDPDESNTIT</sequence>
<evidence type="ECO:0000256" key="5">
    <source>
        <dbReference type="SAM" id="SignalP"/>
    </source>
</evidence>
<evidence type="ECO:0008006" key="9">
    <source>
        <dbReference type="Google" id="ProtNLM"/>
    </source>
</evidence>
<dbReference type="SMART" id="SM00181">
    <property type="entry name" value="EGF"/>
    <property type="match status" value="1"/>
</dbReference>
<protein>
    <recommendedName>
        <fullName evidence="9">EGF-like domain-containing protein</fullName>
    </recommendedName>
</protein>
<feature type="domain" description="Sushi" evidence="7">
    <location>
        <begin position="354"/>
        <end position="415"/>
    </location>
</feature>
<feature type="compositionally biased region" description="Basic residues" evidence="4">
    <location>
        <begin position="160"/>
        <end position="180"/>
    </location>
</feature>
<evidence type="ECO:0000256" key="4">
    <source>
        <dbReference type="SAM" id="MobiDB-lite"/>
    </source>
</evidence>
<dbReference type="PROSITE" id="PS00022">
    <property type="entry name" value="EGF_1"/>
    <property type="match status" value="1"/>
</dbReference>
<dbReference type="Pfam" id="PF00008">
    <property type="entry name" value="EGF"/>
    <property type="match status" value="1"/>
</dbReference>
<evidence type="ECO:0000259" key="6">
    <source>
        <dbReference type="PROSITE" id="PS50026"/>
    </source>
</evidence>
<evidence type="ECO:0000259" key="7">
    <source>
        <dbReference type="PROSITE" id="PS50923"/>
    </source>
</evidence>
<keyword evidence="2" id="KW-0245">EGF-like domain</keyword>
<dbReference type="CDD" id="cd00033">
    <property type="entry name" value="CCP"/>
    <property type="match status" value="2"/>
</dbReference>
<dbReference type="EMBL" id="GEBQ01018124">
    <property type="protein sequence ID" value="JAT21853.1"/>
    <property type="molecule type" value="Transcribed_RNA"/>
</dbReference>
<dbReference type="InterPro" id="IPR000436">
    <property type="entry name" value="Sushi_SCR_CCP_dom"/>
</dbReference>
<feature type="domain" description="EGF-like" evidence="6">
    <location>
        <begin position="437"/>
        <end position="473"/>
    </location>
</feature>
<dbReference type="AlphaFoldDB" id="A0A1B6LDT1"/>
<keyword evidence="5" id="KW-0732">Signal</keyword>
<feature type="domain" description="Sushi" evidence="7">
    <location>
        <begin position="281"/>
        <end position="339"/>
    </location>
</feature>
<dbReference type="Gene3D" id="2.10.25.10">
    <property type="entry name" value="Laminin"/>
    <property type="match status" value="1"/>
</dbReference>
<dbReference type="PROSITE" id="PS50923">
    <property type="entry name" value="SUSHI"/>
    <property type="match status" value="2"/>
</dbReference>
<feature type="chain" id="PRO_5008587345" description="EGF-like domain-containing protein" evidence="5">
    <location>
        <begin position="24"/>
        <end position="488"/>
    </location>
</feature>
<evidence type="ECO:0000256" key="1">
    <source>
        <dbReference type="ARBA" id="ARBA00023157"/>
    </source>
</evidence>
<dbReference type="GO" id="GO:0006974">
    <property type="term" value="P:DNA damage response"/>
    <property type="evidence" value="ECO:0007669"/>
    <property type="project" value="TreeGrafter"/>
</dbReference>
<evidence type="ECO:0000313" key="8">
    <source>
        <dbReference type="EMBL" id="JAT21853.1"/>
    </source>
</evidence>
<dbReference type="PROSITE" id="PS01186">
    <property type="entry name" value="EGF_2"/>
    <property type="match status" value="1"/>
</dbReference>
<feature type="region of interest" description="Disordered" evidence="4">
    <location>
        <begin position="149"/>
        <end position="196"/>
    </location>
</feature>
<dbReference type="InterPro" id="IPR035976">
    <property type="entry name" value="Sushi/SCR/CCP_sf"/>
</dbReference>
<dbReference type="SMART" id="SM00032">
    <property type="entry name" value="CCP"/>
    <property type="match status" value="2"/>
</dbReference>